<dbReference type="AlphaFoldDB" id="A0A1M7LMN9"/>
<dbReference type="SUPFAM" id="SSF49785">
    <property type="entry name" value="Galactose-binding domain-like"/>
    <property type="match status" value="1"/>
</dbReference>
<dbReference type="RefSeq" id="WP_073086603.1">
    <property type="nucleotide sequence ID" value="NZ_FRBL01000011.1"/>
</dbReference>
<keyword evidence="4" id="KW-1185">Reference proteome</keyword>
<dbReference type="Gene3D" id="2.60.120.260">
    <property type="entry name" value="Galactose-binding domain-like"/>
    <property type="match status" value="1"/>
</dbReference>
<dbReference type="InterPro" id="IPR000421">
    <property type="entry name" value="FA58C"/>
</dbReference>
<evidence type="ECO:0000313" key="3">
    <source>
        <dbReference type="EMBL" id="SHM79258.1"/>
    </source>
</evidence>
<dbReference type="PROSITE" id="PS50022">
    <property type="entry name" value="FA58C_3"/>
    <property type="match status" value="1"/>
</dbReference>
<feature type="signal peptide" evidence="1">
    <location>
        <begin position="1"/>
        <end position="22"/>
    </location>
</feature>
<sequence length="522" mass="56546">MKKINCKSMIAATLLCASVLFGACKRSITEGLQPLSANKGTMINLTPSAYKVNIIYFVPSDADTITGYRERLNGILLQGQQFYGKWMSYYGYGDRSFGLPMDSAGKVKVTVIHGAQPKSAYPYDGGGNTVIGELNTWFANNPTQKLSEHTLVIMPASTYAADGDPGGVPFYGLGRWCFALDYAEMDTSYLGQNTTLGNRATKWIGGLMHELGHGLNLPHNKEKVSEAADATKGTALMGSGNYTYGKSATFLTAASCAILNNSQVFRTATATGIYGGGSTTINVIKAAYASGNISLKVKYTATQTVNRVVVYNDPEGGNDYDAVAWVATPAGDSITLSMPIADLQKKTGNYAMRIRFLYTNGSSTEISYPYSFVNNEPVLNFSTKDELSKTGWSIAYVDSQENDGQAVNLLDNNQSTVWHTQWKSTQPTHPHTVVVNMAAQRTIAGVSFLQRSNLNGSLKDITLYTSTDNVNWTTVGSYTLANVNSKQYITFSSPQTVQYIKVVTASNYLGTYYAVLAELGAF</sequence>
<gene>
    <name evidence="3" type="ORF">SAMN05444266_11141</name>
</gene>
<proteinExistence type="predicted"/>
<dbReference type="Proteomes" id="UP000184420">
    <property type="component" value="Unassembled WGS sequence"/>
</dbReference>
<dbReference type="EMBL" id="FRBL01000011">
    <property type="protein sequence ID" value="SHM79258.1"/>
    <property type="molecule type" value="Genomic_DNA"/>
</dbReference>
<dbReference type="OrthoDB" id="3965347at2"/>
<dbReference type="STRING" id="1419482.SAMN05444266_11141"/>
<feature type="chain" id="PRO_5012184271" evidence="1">
    <location>
        <begin position="23"/>
        <end position="522"/>
    </location>
</feature>
<evidence type="ECO:0000259" key="2">
    <source>
        <dbReference type="PROSITE" id="PS50022"/>
    </source>
</evidence>
<dbReference type="PROSITE" id="PS51257">
    <property type="entry name" value="PROKAR_LIPOPROTEIN"/>
    <property type="match status" value="1"/>
</dbReference>
<evidence type="ECO:0000256" key="1">
    <source>
        <dbReference type="SAM" id="SignalP"/>
    </source>
</evidence>
<organism evidence="3 4">
    <name type="scientific">Chitinophaga jiangningensis</name>
    <dbReference type="NCBI Taxonomy" id="1419482"/>
    <lineage>
        <taxon>Bacteria</taxon>
        <taxon>Pseudomonadati</taxon>
        <taxon>Bacteroidota</taxon>
        <taxon>Chitinophagia</taxon>
        <taxon>Chitinophagales</taxon>
        <taxon>Chitinophagaceae</taxon>
        <taxon>Chitinophaga</taxon>
    </lineage>
</organism>
<feature type="domain" description="F5/8 type C" evidence="2">
    <location>
        <begin position="374"/>
        <end position="521"/>
    </location>
</feature>
<evidence type="ECO:0000313" key="4">
    <source>
        <dbReference type="Proteomes" id="UP000184420"/>
    </source>
</evidence>
<accession>A0A1M7LMN9</accession>
<name>A0A1M7LMN9_9BACT</name>
<keyword evidence="1" id="KW-0732">Signal</keyword>
<dbReference type="InterPro" id="IPR008979">
    <property type="entry name" value="Galactose-bd-like_sf"/>
</dbReference>
<dbReference type="Pfam" id="PF00754">
    <property type="entry name" value="F5_F8_type_C"/>
    <property type="match status" value="1"/>
</dbReference>
<reference evidence="3 4" key="1">
    <citation type="submission" date="2016-11" db="EMBL/GenBank/DDBJ databases">
        <authorList>
            <person name="Jaros S."/>
            <person name="Januszkiewicz K."/>
            <person name="Wedrychowicz H."/>
        </authorList>
    </citation>
    <scope>NUCLEOTIDE SEQUENCE [LARGE SCALE GENOMIC DNA]</scope>
    <source>
        <strain evidence="3 4">DSM 27406</strain>
    </source>
</reference>
<protein>
    <submittedName>
        <fullName evidence="3">F5/8 type C domain-containing protein</fullName>
    </submittedName>
</protein>